<dbReference type="PRINTS" id="PR00237">
    <property type="entry name" value="GPCRRHODOPSN"/>
</dbReference>
<dbReference type="InterPro" id="IPR017452">
    <property type="entry name" value="GPCR_Rhodpsn_7TM"/>
</dbReference>
<evidence type="ECO:0000256" key="7">
    <source>
        <dbReference type="ARBA" id="ARBA00023170"/>
    </source>
</evidence>
<accession>A0A0D6M1V2</accession>
<dbReference type="GO" id="GO:0004930">
    <property type="term" value="F:G protein-coupled receptor activity"/>
    <property type="evidence" value="ECO:0007669"/>
    <property type="project" value="UniProtKB-KW"/>
</dbReference>
<keyword evidence="5" id="KW-0297">G-protein coupled receptor</keyword>
<evidence type="ECO:0000256" key="5">
    <source>
        <dbReference type="ARBA" id="ARBA00023040"/>
    </source>
</evidence>
<sequence>MDEARAQELVAIQLWQSAVRPPSPLGNLCPKGGSSAALFGAENVQKNLKEEVSKLCTVPLAKGAHFRARFALIRFSCDIMHAVADEQDMNEFPTSMKTNHMNFLESLANYSDFILPEEIEDITEENEFFMTAIGIAVIILALMGIITNILVLVLSFCHVTGDFGNFVANLAVVDIVCGIVFAFMGYINVEDDKKLFSFRVMTYSAFAFYGSFGVMVCALVPISLSRVIALTKPHLSNWLFSGQRSIAVCVLFDVIPITLLFMIMTVDQENARLLYFTYAGFTVLSYIVAFLSNYVVFRVVARHIRVVQNLRDHVRLLETRQIALATFAQAIVPLICQVPAFLTLSSIILLTEPITNGTVIAITQLGLAANPLLDALITIIVIKQYRRETVACFSSLGKSACGGRKSSNLYDETKTVLETKL</sequence>
<feature type="transmembrane region" description="Helical" evidence="10">
    <location>
        <begin position="166"/>
        <end position="186"/>
    </location>
</feature>
<dbReference type="AlphaFoldDB" id="A0A0D6M1V2"/>
<evidence type="ECO:0000256" key="3">
    <source>
        <dbReference type="ARBA" id="ARBA00022692"/>
    </source>
</evidence>
<reference evidence="12 13" key="1">
    <citation type="submission" date="2013-05" db="EMBL/GenBank/DDBJ databases">
        <title>Draft genome of the parasitic nematode Anyclostoma ceylanicum.</title>
        <authorList>
            <person name="Mitreva M."/>
        </authorList>
    </citation>
    <scope>NUCLEOTIDE SEQUENCE [LARGE SCALE GENOMIC DNA]</scope>
</reference>
<keyword evidence="7 12" id="KW-0675">Receptor</keyword>
<evidence type="ECO:0000256" key="2">
    <source>
        <dbReference type="ARBA" id="ARBA00022475"/>
    </source>
</evidence>
<keyword evidence="4 10" id="KW-1133">Transmembrane helix</keyword>
<keyword evidence="13" id="KW-1185">Reference proteome</keyword>
<keyword evidence="9" id="KW-0807">Transducer</keyword>
<keyword evidence="3 10" id="KW-0812">Transmembrane</keyword>
<evidence type="ECO:0000256" key="6">
    <source>
        <dbReference type="ARBA" id="ARBA00023136"/>
    </source>
</evidence>
<feature type="transmembrane region" description="Helical" evidence="10">
    <location>
        <begin position="128"/>
        <end position="154"/>
    </location>
</feature>
<dbReference type="PANTHER" id="PTHR24246:SF51">
    <property type="entry name" value="G_PROTEIN_RECEP_F1_2 DOMAIN-CONTAINING PROTEIN"/>
    <property type="match status" value="1"/>
</dbReference>
<protein>
    <submittedName>
        <fullName evidence="12">7TM chemoreceptor</fullName>
    </submittedName>
</protein>
<name>A0A0D6M1V2_9BILA</name>
<feature type="domain" description="G-protein coupled receptors family 1 profile" evidence="11">
    <location>
        <begin position="144"/>
        <end position="374"/>
    </location>
</feature>
<evidence type="ECO:0000256" key="10">
    <source>
        <dbReference type="SAM" id="Phobius"/>
    </source>
</evidence>
<evidence type="ECO:0000256" key="9">
    <source>
        <dbReference type="ARBA" id="ARBA00023224"/>
    </source>
</evidence>
<evidence type="ECO:0000259" key="11">
    <source>
        <dbReference type="PROSITE" id="PS50262"/>
    </source>
</evidence>
<dbReference type="SUPFAM" id="SSF81321">
    <property type="entry name" value="Family A G protein-coupled receptor-like"/>
    <property type="match status" value="1"/>
</dbReference>
<evidence type="ECO:0000256" key="1">
    <source>
        <dbReference type="ARBA" id="ARBA00004651"/>
    </source>
</evidence>
<dbReference type="InterPro" id="IPR000276">
    <property type="entry name" value="GPCR_Rhodpsn"/>
</dbReference>
<gene>
    <name evidence="12" type="ORF">ANCCEY_04614</name>
</gene>
<dbReference type="PANTHER" id="PTHR24246">
    <property type="entry name" value="OLFACTORY RECEPTOR AND ADENOSINE RECEPTOR"/>
    <property type="match status" value="1"/>
</dbReference>
<keyword evidence="8" id="KW-0325">Glycoprotein</keyword>
<feature type="transmembrane region" description="Helical" evidence="10">
    <location>
        <begin position="278"/>
        <end position="301"/>
    </location>
</feature>
<feature type="transmembrane region" description="Helical" evidence="10">
    <location>
        <begin position="206"/>
        <end position="224"/>
    </location>
</feature>
<dbReference type="Gene3D" id="1.20.1070.10">
    <property type="entry name" value="Rhodopsin 7-helix transmembrane proteins"/>
    <property type="match status" value="1"/>
</dbReference>
<keyword evidence="6 10" id="KW-0472">Membrane</keyword>
<evidence type="ECO:0000256" key="4">
    <source>
        <dbReference type="ARBA" id="ARBA00022989"/>
    </source>
</evidence>
<comment type="subcellular location">
    <subcellularLocation>
        <location evidence="1">Cell membrane</location>
        <topology evidence="1">Multi-pass membrane protein</topology>
    </subcellularLocation>
</comment>
<dbReference type="PROSITE" id="PS50262">
    <property type="entry name" value="G_PROTEIN_RECEP_F1_2"/>
    <property type="match status" value="1"/>
</dbReference>
<dbReference type="GO" id="GO:0005886">
    <property type="term" value="C:plasma membrane"/>
    <property type="evidence" value="ECO:0007669"/>
    <property type="project" value="UniProtKB-SubCell"/>
</dbReference>
<evidence type="ECO:0000256" key="8">
    <source>
        <dbReference type="ARBA" id="ARBA00023180"/>
    </source>
</evidence>
<keyword evidence="2" id="KW-1003">Cell membrane</keyword>
<evidence type="ECO:0000313" key="13">
    <source>
        <dbReference type="Proteomes" id="UP000054495"/>
    </source>
</evidence>
<feature type="transmembrane region" description="Helical" evidence="10">
    <location>
        <begin position="322"/>
        <end position="349"/>
    </location>
</feature>
<proteinExistence type="predicted"/>
<dbReference type="CDD" id="cd00637">
    <property type="entry name" value="7tm_classA_rhodopsin-like"/>
    <property type="match status" value="1"/>
</dbReference>
<dbReference type="Proteomes" id="UP000054495">
    <property type="component" value="Unassembled WGS sequence"/>
</dbReference>
<feature type="transmembrane region" description="Helical" evidence="10">
    <location>
        <begin position="245"/>
        <end position="266"/>
    </location>
</feature>
<dbReference type="EMBL" id="KE124869">
    <property type="protein sequence ID" value="EPB76306.1"/>
    <property type="molecule type" value="Genomic_DNA"/>
</dbReference>
<feature type="transmembrane region" description="Helical" evidence="10">
    <location>
        <begin position="361"/>
        <end position="382"/>
    </location>
</feature>
<evidence type="ECO:0000313" key="12">
    <source>
        <dbReference type="EMBL" id="EPB76306.1"/>
    </source>
</evidence>
<organism evidence="12 13">
    <name type="scientific">Ancylostoma ceylanicum</name>
    <dbReference type="NCBI Taxonomy" id="53326"/>
    <lineage>
        <taxon>Eukaryota</taxon>
        <taxon>Metazoa</taxon>
        <taxon>Ecdysozoa</taxon>
        <taxon>Nematoda</taxon>
        <taxon>Chromadorea</taxon>
        <taxon>Rhabditida</taxon>
        <taxon>Rhabditina</taxon>
        <taxon>Rhabditomorpha</taxon>
        <taxon>Strongyloidea</taxon>
        <taxon>Ancylostomatidae</taxon>
        <taxon>Ancylostomatinae</taxon>
        <taxon>Ancylostoma</taxon>
    </lineage>
</organism>